<comment type="subcellular location">
    <subcellularLocation>
        <location evidence="2">Cell projection</location>
        <location evidence="2">Cilium</location>
    </subcellularLocation>
</comment>
<gene>
    <name evidence="10" type="ORF">GE061_011103</name>
</gene>
<dbReference type="GO" id="GO:0005930">
    <property type="term" value="C:axoneme"/>
    <property type="evidence" value="ECO:0007669"/>
    <property type="project" value="TreeGrafter"/>
</dbReference>
<dbReference type="GO" id="GO:0070840">
    <property type="term" value="F:dynein complex binding"/>
    <property type="evidence" value="ECO:0007669"/>
    <property type="project" value="TreeGrafter"/>
</dbReference>
<dbReference type="GO" id="GO:0035082">
    <property type="term" value="P:axoneme assembly"/>
    <property type="evidence" value="ECO:0007669"/>
    <property type="project" value="TreeGrafter"/>
</dbReference>
<evidence type="ECO:0000256" key="2">
    <source>
        <dbReference type="ARBA" id="ARBA00004138"/>
    </source>
</evidence>
<dbReference type="PANTHER" id="PTHR45973">
    <property type="entry name" value="PROTEIN PHOSPHATASE 1 REGULATORY SUBUNIT SDS22-RELATED"/>
    <property type="match status" value="1"/>
</dbReference>
<evidence type="ECO:0000256" key="3">
    <source>
        <dbReference type="ARBA" id="ARBA00006453"/>
    </source>
</evidence>
<evidence type="ECO:0000256" key="4">
    <source>
        <dbReference type="ARBA" id="ARBA00022614"/>
    </source>
</evidence>
<evidence type="ECO:0000256" key="6">
    <source>
        <dbReference type="ARBA" id="ARBA00023069"/>
    </source>
</evidence>
<keyword evidence="7" id="KW-0966">Cell projection</keyword>
<feature type="compositionally biased region" description="Basic and acidic residues" evidence="9">
    <location>
        <begin position="158"/>
        <end position="180"/>
    </location>
</feature>
<proteinExistence type="inferred from homology"/>
<dbReference type="PANTHER" id="PTHR45973:SF9">
    <property type="entry name" value="LEUCINE-RICH REPEAT-CONTAINING PROTEIN 46"/>
    <property type="match status" value="1"/>
</dbReference>
<keyword evidence="4" id="KW-0433">Leucine-rich repeat</keyword>
<evidence type="ECO:0000256" key="1">
    <source>
        <dbReference type="ARBA" id="ARBA00003843"/>
    </source>
</evidence>
<name>A0A8S9XXP6_APOLU</name>
<dbReference type="OrthoDB" id="1904536at2759"/>
<sequence>MPLLDTINLCHNFITRIENIDCLKALTSLHMTHNHLKSRDDIGHLKECQSLTSVDLSHNRLEDPTIVDIFSSMPNLKVLVLTGNPVRSKIHYYRKTMVVECKNLTYLDDRPIFEIDRDAYEAWAVGGDDAEEAARKAHRDKEMKKIRDSVYALINMRDRTRAAKKQEDDQESPERRRVFNKEQQQLYDIFDKEIEDEEGSLSIENEKLPPGKQNEVTERAENDIENESELNEGKLC</sequence>
<dbReference type="Pfam" id="PF14580">
    <property type="entry name" value="LRR_9"/>
    <property type="match status" value="1"/>
</dbReference>
<feature type="region of interest" description="Disordered" evidence="9">
    <location>
        <begin position="158"/>
        <end position="184"/>
    </location>
</feature>
<feature type="region of interest" description="Disordered" evidence="9">
    <location>
        <begin position="198"/>
        <end position="236"/>
    </location>
</feature>
<feature type="compositionally biased region" description="Basic and acidic residues" evidence="9">
    <location>
        <begin position="204"/>
        <end position="222"/>
    </location>
</feature>
<comment type="similarity">
    <text evidence="3">Belongs to the DNAAF1 family.</text>
</comment>
<organism evidence="10 11">
    <name type="scientific">Apolygus lucorum</name>
    <name type="common">Small green plant bug</name>
    <name type="synonym">Lygocoris lucorum</name>
    <dbReference type="NCBI Taxonomy" id="248454"/>
    <lineage>
        <taxon>Eukaryota</taxon>
        <taxon>Metazoa</taxon>
        <taxon>Ecdysozoa</taxon>
        <taxon>Arthropoda</taxon>
        <taxon>Hexapoda</taxon>
        <taxon>Insecta</taxon>
        <taxon>Pterygota</taxon>
        <taxon>Neoptera</taxon>
        <taxon>Paraneoptera</taxon>
        <taxon>Hemiptera</taxon>
        <taxon>Heteroptera</taxon>
        <taxon>Panheteroptera</taxon>
        <taxon>Cimicomorpha</taxon>
        <taxon>Miridae</taxon>
        <taxon>Mirini</taxon>
        <taxon>Apolygus</taxon>
    </lineage>
</organism>
<dbReference type="Proteomes" id="UP000466442">
    <property type="component" value="Unassembled WGS sequence"/>
</dbReference>
<dbReference type="PROSITE" id="PS51450">
    <property type="entry name" value="LRR"/>
    <property type="match status" value="1"/>
</dbReference>
<protein>
    <recommendedName>
        <fullName evidence="8">Dynein axonemal assembly factor 1 homolog</fullName>
    </recommendedName>
</protein>
<evidence type="ECO:0000256" key="5">
    <source>
        <dbReference type="ARBA" id="ARBA00022737"/>
    </source>
</evidence>
<comment type="caution">
    <text evidence="10">The sequence shown here is derived from an EMBL/GenBank/DDBJ whole genome shotgun (WGS) entry which is preliminary data.</text>
</comment>
<reference evidence="10" key="1">
    <citation type="journal article" date="2021" name="Mol. Ecol. Resour.">
        <title>Apolygus lucorum genome provides insights into omnivorousness and mesophyll feeding.</title>
        <authorList>
            <person name="Liu Y."/>
            <person name="Liu H."/>
            <person name="Wang H."/>
            <person name="Huang T."/>
            <person name="Liu B."/>
            <person name="Yang B."/>
            <person name="Yin L."/>
            <person name="Li B."/>
            <person name="Zhang Y."/>
            <person name="Zhang S."/>
            <person name="Jiang F."/>
            <person name="Zhang X."/>
            <person name="Ren Y."/>
            <person name="Wang B."/>
            <person name="Wang S."/>
            <person name="Lu Y."/>
            <person name="Wu K."/>
            <person name="Fan W."/>
            <person name="Wang G."/>
        </authorList>
    </citation>
    <scope>NUCLEOTIDE SEQUENCE</scope>
    <source>
        <strain evidence="10">12Hb</strain>
    </source>
</reference>
<dbReference type="InterPro" id="IPR001611">
    <property type="entry name" value="Leu-rich_rpt"/>
</dbReference>
<comment type="function">
    <text evidence="1">Cilium-specific protein required for cilia structures.</text>
</comment>
<dbReference type="Gene3D" id="3.80.10.10">
    <property type="entry name" value="Ribonuclease Inhibitor"/>
    <property type="match status" value="1"/>
</dbReference>
<dbReference type="InterPro" id="IPR050576">
    <property type="entry name" value="Cilia_flagella_integrity"/>
</dbReference>
<evidence type="ECO:0000256" key="9">
    <source>
        <dbReference type="SAM" id="MobiDB-lite"/>
    </source>
</evidence>
<dbReference type="InterPro" id="IPR032675">
    <property type="entry name" value="LRR_dom_sf"/>
</dbReference>
<evidence type="ECO:0000256" key="8">
    <source>
        <dbReference type="ARBA" id="ARBA00024433"/>
    </source>
</evidence>
<accession>A0A8S9XXP6</accession>
<evidence type="ECO:0000313" key="11">
    <source>
        <dbReference type="Proteomes" id="UP000466442"/>
    </source>
</evidence>
<evidence type="ECO:0000256" key="7">
    <source>
        <dbReference type="ARBA" id="ARBA00023273"/>
    </source>
</evidence>
<dbReference type="EMBL" id="WIXP02000003">
    <property type="protein sequence ID" value="KAF6213384.1"/>
    <property type="molecule type" value="Genomic_DNA"/>
</dbReference>
<evidence type="ECO:0000313" key="10">
    <source>
        <dbReference type="EMBL" id="KAF6213384.1"/>
    </source>
</evidence>
<dbReference type="SUPFAM" id="SSF52058">
    <property type="entry name" value="L domain-like"/>
    <property type="match status" value="1"/>
</dbReference>
<keyword evidence="5" id="KW-0677">Repeat</keyword>
<keyword evidence="6" id="KW-0969">Cilium</keyword>
<dbReference type="AlphaFoldDB" id="A0A8S9XXP6"/>
<keyword evidence="11" id="KW-1185">Reference proteome</keyword>